<dbReference type="AlphaFoldDB" id="A0A8H4N869"/>
<evidence type="ECO:0000256" key="4">
    <source>
        <dbReference type="ARBA" id="ARBA00023239"/>
    </source>
</evidence>
<keyword evidence="2" id="KW-0479">Metal-binding</keyword>
<protein>
    <submittedName>
        <fullName evidence="6">Duf636 domain protein</fullName>
    </submittedName>
</protein>
<organism evidence="6 7">
    <name type="scientific">Botryosphaeria dothidea</name>
    <dbReference type="NCBI Taxonomy" id="55169"/>
    <lineage>
        <taxon>Eukaryota</taxon>
        <taxon>Fungi</taxon>
        <taxon>Dikarya</taxon>
        <taxon>Ascomycota</taxon>
        <taxon>Pezizomycotina</taxon>
        <taxon>Dothideomycetes</taxon>
        <taxon>Dothideomycetes incertae sedis</taxon>
        <taxon>Botryosphaeriales</taxon>
        <taxon>Botryosphaeriaceae</taxon>
        <taxon>Botryosphaeria</taxon>
    </lineage>
</organism>
<dbReference type="Proteomes" id="UP000572817">
    <property type="component" value="Unassembled WGS sequence"/>
</dbReference>
<dbReference type="GO" id="GO:0016846">
    <property type="term" value="F:carbon-sulfur lyase activity"/>
    <property type="evidence" value="ECO:0007669"/>
    <property type="project" value="InterPro"/>
</dbReference>
<evidence type="ECO:0000256" key="2">
    <source>
        <dbReference type="ARBA" id="ARBA00022723"/>
    </source>
</evidence>
<sequence length="191" mass="20813">MTSKSRPESITGGCLCGSIRYTIHFPADAEWPPSHNATCQCTQCRKTTGSLLAQLLEVPLAQVSPNLTPSFDATLLPAYRLYQSSPGIHRGFSLTWMTLAERPEVIEVHVGTLDEEVLIGSVVKEEGKDGYGPRKQRVGGWGEELGRARWHNFVENAVPSVTDGEAGPKYLRTGGEAEERFEGTLGDIGRA</sequence>
<dbReference type="InterPro" id="IPR011057">
    <property type="entry name" value="Mss4-like_sf"/>
</dbReference>
<gene>
    <name evidence="6" type="ORF">GTA08_BOTSDO13506</name>
</gene>
<keyword evidence="4" id="KW-0456">Lyase</keyword>
<proteinExistence type="inferred from homology"/>
<dbReference type="PANTHER" id="PTHR33337">
    <property type="entry name" value="GFA DOMAIN-CONTAINING PROTEIN"/>
    <property type="match status" value="1"/>
</dbReference>
<accession>A0A8H4N869</accession>
<dbReference type="InterPro" id="IPR006913">
    <property type="entry name" value="CENP-V/GFA"/>
</dbReference>
<dbReference type="PANTHER" id="PTHR33337:SF40">
    <property type="entry name" value="CENP-V_GFA DOMAIN-CONTAINING PROTEIN-RELATED"/>
    <property type="match status" value="1"/>
</dbReference>
<evidence type="ECO:0000256" key="3">
    <source>
        <dbReference type="ARBA" id="ARBA00022833"/>
    </source>
</evidence>
<evidence type="ECO:0000256" key="1">
    <source>
        <dbReference type="ARBA" id="ARBA00005495"/>
    </source>
</evidence>
<keyword evidence="7" id="KW-1185">Reference proteome</keyword>
<dbReference type="Pfam" id="PF04828">
    <property type="entry name" value="GFA"/>
    <property type="match status" value="1"/>
</dbReference>
<reference evidence="6" key="1">
    <citation type="submission" date="2020-04" db="EMBL/GenBank/DDBJ databases">
        <title>Genome Assembly and Annotation of Botryosphaeria dothidea sdau 11-99, a Latent Pathogen of Apple Fruit Ring Rot in China.</title>
        <authorList>
            <person name="Yu C."/>
            <person name="Diao Y."/>
            <person name="Lu Q."/>
            <person name="Zhao J."/>
            <person name="Cui S."/>
            <person name="Peng C."/>
            <person name="He B."/>
            <person name="Liu H."/>
        </authorList>
    </citation>
    <scope>NUCLEOTIDE SEQUENCE [LARGE SCALE GENOMIC DNA]</scope>
    <source>
        <strain evidence="6">Sdau11-99</strain>
    </source>
</reference>
<evidence type="ECO:0000259" key="5">
    <source>
        <dbReference type="PROSITE" id="PS51891"/>
    </source>
</evidence>
<name>A0A8H4N869_9PEZI</name>
<comment type="similarity">
    <text evidence="1">Belongs to the Gfa family.</text>
</comment>
<evidence type="ECO:0000313" key="6">
    <source>
        <dbReference type="EMBL" id="KAF4310843.1"/>
    </source>
</evidence>
<dbReference type="GO" id="GO:0046872">
    <property type="term" value="F:metal ion binding"/>
    <property type="evidence" value="ECO:0007669"/>
    <property type="project" value="UniProtKB-KW"/>
</dbReference>
<keyword evidence="3" id="KW-0862">Zinc</keyword>
<comment type="caution">
    <text evidence="6">The sequence shown here is derived from an EMBL/GenBank/DDBJ whole genome shotgun (WGS) entry which is preliminary data.</text>
</comment>
<dbReference type="Gene3D" id="3.90.1590.10">
    <property type="entry name" value="glutathione-dependent formaldehyde- activating enzyme (gfa)"/>
    <property type="match status" value="1"/>
</dbReference>
<dbReference type="SUPFAM" id="SSF51316">
    <property type="entry name" value="Mss4-like"/>
    <property type="match status" value="1"/>
</dbReference>
<dbReference type="OrthoDB" id="6329284at2759"/>
<dbReference type="EMBL" id="WWBZ02000012">
    <property type="protein sequence ID" value="KAF4310843.1"/>
    <property type="molecule type" value="Genomic_DNA"/>
</dbReference>
<feature type="domain" description="CENP-V/GFA" evidence="5">
    <location>
        <begin position="10"/>
        <end position="132"/>
    </location>
</feature>
<dbReference type="PROSITE" id="PS51891">
    <property type="entry name" value="CENP_V_GFA"/>
    <property type="match status" value="1"/>
</dbReference>
<evidence type="ECO:0000313" key="7">
    <source>
        <dbReference type="Proteomes" id="UP000572817"/>
    </source>
</evidence>